<gene>
    <name evidence="6" type="ORF">SAMN05216190_14135</name>
</gene>
<comment type="catalytic activity">
    <reaction evidence="4">
        <text>2 GTP = 3',3'-c-di-GMP + 2 diphosphate</text>
        <dbReference type="Rhea" id="RHEA:24898"/>
        <dbReference type="ChEBI" id="CHEBI:33019"/>
        <dbReference type="ChEBI" id="CHEBI:37565"/>
        <dbReference type="ChEBI" id="CHEBI:58805"/>
        <dbReference type="EC" id="2.7.7.65"/>
    </reaction>
</comment>
<dbReference type="GO" id="GO:0052621">
    <property type="term" value="F:diguanylate cyclase activity"/>
    <property type="evidence" value="ECO:0007669"/>
    <property type="project" value="UniProtKB-EC"/>
</dbReference>
<dbReference type="InterPro" id="IPR043128">
    <property type="entry name" value="Rev_trsase/Diguanyl_cyclase"/>
</dbReference>
<reference evidence="7" key="1">
    <citation type="submission" date="2016-10" db="EMBL/GenBank/DDBJ databases">
        <authorList>
            <person name="Varghese N."/>
            <person name="Submissions S."/>
        </authorList>
    </citation>
    <scope>NUCLEOTIDE SEQUENCE [LARGE SCALE GENOMIC DNA]</scope>
    <source>
        <strain evidence="7">DSM 17834</strain>
    </source>
</reference>
<dbReference type="STRING" id="289003.SAMN05216190_14135"/>
<comment type="cofactor">
    <cofactor evidence="1">
        <name>Mg(2+)</name>
        <dbReference type="ChEBI" id="CHEBI:18420"/>
    </cofactor>
</comment>
<dbReference type="Pfam" id="PF00990">
    <property type="entry name" value="GGDEF"/>
    <property type="match status" value="1"/>
</dbReference>
<dbReference type="InterPro" id="IPR035965">
    <property type="entry name" value="PAS-like_dom_sf"/>
</dbReference>
<dbReference type="FunFam" id="3.30.70.270:FF:000001">
    <property type="entry name" value="Diguanylate cyclase domain protein"/>
    <property type="match status" value="1"/>
</dbReference>
<evidence type="ECO:0000256" key="1">
    <source>
        <dbReference type="ARBA" id="ARBA00001946"/>
    </source>
</evidence>
<keyword evidence="7" id="KW-1185">Reference proteome</keyword>
<evidence type="ECO:0000313" key="6">
    <source>
        <dbReference type="EMBL" id="SFQ21069.1"/>
    </source>
</evidence>
<dbReference type="GO" id="GO:1902201">
    <property type="term" value="P:negative regulation of bacterial-type flagellum-dependent cell motility"/>
    <property type="evidence" value="ECO:0007669"/>
    <property type="project" value="TreeGrafter"/>
</dbReference>
<dbReference type="GO" id="GO:0005886">
    <property type="term" value="C:plasma membrane"/>
    <property type="evidence" value="ECO:0007669"/>
    <property type="project" value="UniProtKB-SubCell"/>
</dbReference>
<dbReference type="GO" id="GO:0043709">
    <property type="term" value="P:cell adhesion involved in single-species biofilm formation"/>
    <property type="evidence" value="ECO:0007669"/>
    <property type="project" value="TreeGrafter"/>
</dbReference>
<dbReference type="SUPFAM" id="SSF55073">
    <property type="entry name" value="Nucleotide cyclase"/>
    <property type="match status" value="1"/>
</dbReference>
<dbReference type="SMART" id="SM00267">
    <property type="entry name" value="GGDEF"/>
    <property type="match status" value="1"/>
</dbReference>
<dbReference type="RefSeq" id="WP_090505417.1">
    <property type="nucleotide sequence ID" value="NZ_FOWX01000041.1"/>
</dbReference>
<dbReference type="CDD" id="cd01949">
    <property type="entry name" value="GGDEF"/>
    <property type="match status" value="1"/>
</dbReference>
<evidence type="ECO:0000259" key="5">
    <source>
        <dbReference type="PROSITE" id="PS50887"/>
    </source>
</evidence>
<dbReference type="InterPro" id="IPR029787">
    <property type="entry name" value="Nucleotide_cyclase"/>
</dbReference>
<feature type="domain" description="GGDEF" evidence="5">
    <location>
        <begin position="185"/>
        <end position="318"/>
    </location>
</feature>
<dbReference type="InterPro" id="IPR000160">
    <property type="entry name" value="GGDEF_dom"/>
</dbReference>
<organism evidence="6 7">
    <name type="scientific">Pseudomonas borbori</name>
    <dbReference type="NCBI Taxonomy" id="289003"/>
    <lineage>
        <taxon>Bacteria</taxon>
        <taxon>Pseudomonadati</taxon>
        <taxon>Pseudomonadota</taxon>
        <taxon>Gammaproteobacteria</taxon>
        <taxon>Pseudomonadales</taxon>
        <taxon>Pseudomonadaceae</taxon>
        <taxon>Pseudomonas</taxon>
    </lineage>
</organism>
<sequence>MNENLDLNEFHWLLAVVQSIDVGVVVLDREYRIHVWNTFMENRSGLQPHEVHQQSLFSLFPEIEENWFRHKVEGVVTLGTPAFTIWEQRPYLVKFKNYQPITGQEEFMFQNTTILPLQATNTSIEHICLIIYDVTSVATNKQQLQAANLQLQQLSRTDRLTGLHNRGYWEECLQHEYARHRRYQSMAALVMFDIDHFKKVNDSHGHPAGDKVIQAVAEVMREQVRDTDYAGRYGGEEFVVLLPDVDSAAAKLFAERLRRRIESLLVTYEGQTIPFTISLGVADLSDPAEDYQQLIERADQALYAAKEAGRNQVKVYRGNPMAPPPRTRT</sequence>
<dbReference type="Gene3D" id="3.30.70.270">
    <property type="match status" value="1"/>
</dbReference>
<evidence type="ECO:0000256" key="2">
    <source>
        <dbReference type="ARBA" id="ARBA00004533"/>
    </source>
</evidence>
<proteinExistence type="predicted"/>
<accession>A0A1I5WMZ7</accession>
<dbReference type="CDD" id="cd00130">
    <property type="entry name" value="PAS"/>
    <property type="match status" value="1"/>
</dbReference>
<dbReference type="PANTHER" id="PTHR45138">
    <property type="entry name" value="REGULATORY COMPONENTS OF SENSORY TRANSDUCTION SYSTEM"/>
    <property type="match status" value="1"/>
</dbReference>
<dbReference type="PROSITE" id="PS50887">
    <property type="entry name" value="GGDEF"/>
    <property type="match status" value="1"/>
</dbReference>
<dbReference type="OrthoDB" id="9812260at2"/>
<dbReference type="NCBIfam" id="TIGR00254">
    <property type="entry name" value="GGDEF"/>
    <property type="match status" value="1"/>
</dbReference>
<dbReference type="InterPro" id="IPR050469">
    <property type="entry name" value="Diguanylate_Cyclase"/>
</dbReference>
<evidence type="ECO:0000256" key="3">
    <source>
        <dbReference type="ARBA" id="ARBA00012528"/>
    </source>
</evidence>
<dbReference type="Proteomes" id="UP000198784">
    <property type="component" value="Unassembled WGS sequence"/>
</dbReference>
<comment type="subcellular location">
    <subcellularLocation>
        <location evidence="2">Cell inner membrane</location>
    </subcellularLocation>
</comment>
<evidence type="ECO:0000256" key="4">
    <source>
        <dbReference type="ARBA" id="ARBA00034247"/>
    </source>
</evidence>
<dbReference type="EMBL" id="FOWX01000041">
    <property type="protein sequence ID" value="SFQ21069.1"/>
    <property type="molecule type" value="Genomic_DNA"/>
</dbReference>
<dbReference type="Gene3D" id="3.30.450.20">
    <property type="entry name" value="PAS domain"/>
    <property type="match status" value="1"/>
</dbReference>
<name>A0A1I5WMZ7_9PSED</name>
<dbReference type="EC" id="2.7.7.65" evidence="3"/>
<dbReference type="AlphaFoldDB" id="A0A1I5WMZ7"/>
<dbReference type="SMART" id="SM00091">
    <property type="entry name" value="PAS"/>
    <property type="match status" value="1"/>
</dbReference>
<protein>
    <recommendedName>
        <fullName evidence="3">diguanylate cyclase</fullName>
        <ecNumber evidence="3">2.7.7.65</ecNumber>
    </recommendedName>
</protein>
<dbReference type="PANTHER" id="PTHR45138:SF9">
    <property type="entry name" value="DIGUANYLATE CYCLASE DGCM-RELATED"/>
    <property type="match status" value="1"/>
</dbReference>
<dbReference type="SUPFAM" id="SSF55785">
    <property type="entry name" value="PYP-like sensor domain (PAS domain)"/>
    <property type="match status" value="1"/>
</dbReference>
<dbReference type="InterPro" id="IPR000014">
    <property type="entry name" value="PAS"/>
</dbReference>
<evidence type="ECO:0000313" key="7">
    <source>
        <dbReference type="Proteomes" id="UP000198784"/>
    </source>
</evidence>